<evidence type="ECO:0000313" key="4">
    <source>
        <dbReference type="Proteomes" id="UP000694050"/>
    </source>
</evidence>
<protein>
    <submittedName>
        <fullName evidence="3">Nucleoporin NUP145</fullName>
    </submittedName>
</protein>
<comment type="caution">
    <text evidence="3">The sequence shown here is derived from an EMBL/GenBank/DDBJ whole genome shotgun (WGS) entry which is preliminary data.</text>
</comment>
<dbReference type="GO" id="GO:0034398">
    <property type="term" value="P:telomere tethering at nuclear periphery"/>
    <property type="evidence" value="ECO:0007669"/>
    <property type="project" value="TreeGrafter"/>
</dbReference>
<feature type="compositionally biased region" description="Polar residues" evidence="1">
    <location>
        <begin position="176"/>
        <end position="185"/>
    </location>
</feature>
<organism evidence="3 4">
    <name type="scientific">Fusarium oxysporum f. sp. rapae</name>
    <dbReference type="NCBI Taxonomy" id="485398"/>
    <lineage>
        <taxon>Eukaryota</taxon>
        <taxon>Fungi</taxon>
        <taxon>Dikarya</taxon>
        <taxon>Ascomycota</taxon>
        <taxon>Pezizomycotina</taxon>
        <taxon>Sordariomycetes</taxon>
        <taxon>Hypocreomycetidae</taxon>
        <taxon>Hypocreales</taxon>
        <taxon>Nectriaceae</taxon>
        <taxon>Fusarium</taxon>
        <taxon>Fusarium oxysporum species complex</taxon>
    </lineage>
</organism>
<reference evidence="3" key="1">
    <citation type="submission" date="2021-04" db="EMBL/GenBank/DDBJ databases">
        <title>First draft genome resource for Brassicaceae pathogens Fusarium oxysporum f. sp. raphani and Fusarium oxysporum f. sp. rapae.</title>
        <authorList>
            <person name="Asai S."/>
        </authorList>
    </citation>
    <scope>NUCLEOTIDE SEQUENCE</scope>
    <source>
        <strain evidence="3">Tf1208</strain>
    </source>
</reference>
<feature type="compositionally biased region" description="Polar residues" evidence="1">
    <location>
        <begin position="245"/>
        <end position="261"/>
    </location>
</feature>
<name>A0A8J5NHU7_FUSOX</name>
<accession>A0A8J5NHU7</accession>
<feature type="region of interest" description="Disordered" evidence="1">
    <location>
        <begin position="1"/>
        <end position="47"/>
    </location>
</feature>
<feature type="region of interest" description="Disordered" evidence="1">
    <location>
        <begin position="394"/>
        <end position="447"/>
    </location>
</feature>
<feature type="region of interest" description="Disordered" evidence="1">
    <location>
        <begin position="530"/>
        <end position="585"/>
    </location>
</feature>
<feature type="compositionally biased region" description="Polar residues" evidence="1">
    <location>
        <begin position="561"/>
        <end position="585"/>
    </location>
</feature>
<dbReference type="PANTHER" id="PTHR23198:SF6">
    <property type="entry name" value="NUCLEAR PORE COMPLEX PROTEIN NUP98-NUP96"/>
    <property type="match status" value="1"/>
</dbReference>
<dbReference type="GO" id="GO:0008139">
    <property type="term" value="F:nuclear localization sequence binding"/>
    <property type="evidence" value="ECO:0007669"/>
    <property type="project" value="TreeGrafter"/>
</dbReference>
<feature type="domain" description="Peptidase S59" evidence="2">
    <location>
        <begin position="608"/>
        <end position="752"/>
    </location>
</feature>
<feature type="compositionally biased region" description="Polar residues" evidence="1">
    <location>
        <begin position="221"/>
        <end position="234"/>
    </location>
</feature>
<sequence length="762" mass="82668">METDFGTSMSPNTTQFGSNAPTGFRAPNTSAFGAPSQPFGGWAWGKPAPDTSKQLFSPFVESELGSRQKSSYQNLCFQGPYQNSSQEELRLADYALGHRYGSSFGFGGPSFETGFGTSMQRSASGPPQIFGMGSQQGAFGTGFGAKPSGATGFGSVPTTTSPFGQAKAGETFAWGQKSQGPNVFGTQPHGFQRPTNNQRDFGVSRSPGFGFAQRPWYGSAPQESRTSWSSPSIFQAQGQQQVQGSTSFSETQKPSSSQPPTGSIFRTDLSTAANPFASAATHVSALSGPSSTSQRPWVTERYATTQAGQLATQLPSTEMPVSRVQVPQSFGQQTQYGQTGTPYYQVPGGPSSDTRLSQQPLQDATRATIQPQLVAKIDEITAYGAPWLFLTTEEKQQQQDRGPLAVQRASKAKPRSQSVPAGFSFRSPRFSPRHMPPGSPRSGFRHGLYPASYSVKRRHLSSDWMPPPDLGHELIRSPSRDGSDQRRTSEDTISSGGHRKGLSTVEETLSQISKQLKTLEINQDRGRDLLVSSSKRRGQKESIGTTTSTGIVDTGREGGAKSQTPGTTTETSEHASSPPSLGNTLVISDHESDVEQSKTMKVRRPIPAGEYWIRPSKEDILAMDKDQCKRVADLTIGRENVGVIRFKHPVDFTGIDLESLLGGLVILESRSATVYPDSFGLKPPPGEGLNVPALISLENSWPRRKTKGKDLSVEEAKRQVASHIERLKSVEGTRFESYNEEDGTWTFSVNRFSTYNQVIYNN</sequence>
<dbReference type="GO" id="GO:0044614">
    <property type="term" value="C:nuclear pore cytoplasmic filaments"/>
    <property type="evidence" value="ECO:0007669"/>
    <property type="project" value="TreeGrafter"/>
</dbReference>
<feature type="region of interest" description="Disordered" evidence="1">
    <location>
        <begin position="175"/>
        <end position="267"/>
    </location>
</feature>
<dbReference type="Pfam" id="PF04096">
    <property type="entry name" value="Nucleoporin2"/>
    <property type="match status" value="1"/>
</dbReference>
<dbReference type="Proteomes" id="UP000694050">
    <property type="component" value="Unassembled WGS sequence"/>
</dbReference>
<dbReference type="InterPro" id="IPR037665">
    <property type="entry name" value="Nucleoporin_S59-like"/>
</dbReference>
<proteinExistence type="predicted"/>
<gene>
    <name evidence="3" type="ORF">Forpe1208_v015932</name>
</gene>
<evidence type="ECO:0000256" key="1">
    <source>
        <dbReference type="SAM" id="MobiDB-lite"/>
    </source>
</evidence>
<dbReference type="GO" id="GO:0006405">
    <property type="term" value="P:RNA export from nucleus"/>
    <property type="evidence" value="ECO:0007669"/>
    <property type="project" value="TreeGrafter"/>
</dbReference>
<feature type="compositionally biased region" description="Polar residues" evidence="1">
    <location>
        <begin position="1"/>
        <end position="31"/>
    </location>
</feature>
<feature type="compositionally biased region" description="Polar residues" evidence="1">
    <location>
        <begin position="542"/>
        <end position="551"/>
    </location>
</feature>
<dbReference type="GO" id="GO:0000973">
    <property type="term" value="P:post-transcriptional tethering of RNA polymerase II gene DNA at nuclear periphery"/>
    <property type="evidence" value="ECO:0007669"/>
    <property type="project" value="TreeGrafter"/>
</dbReference>
<dbReference type="InterPro" id="IPR007230">
    <property type="entry name" value="Nup98_auto-Pept-S59_dom"/>
</dbReference>
<dbReference type="EMBL" id="JAELUQ010000013">
    <property type="protein sequence ID" value="KAG7404318.1"/>
    <property type="molecule type" value="Genomic_DNA"/>
</dbReference>
<dbReference type="PROSITE" id="PS51434">
    <property type="entry name" value="NUP_C"/>
    <property type="match status" value="1"/>
</dbReference>
<dbReference type="GO" id="GO:0006606">
    <property type="term" value="P:protein import into nucleus"/>
    <property type="evidence" value="ECO:0007669"/>
    <property type="project" value="TreeGrafter"/>
</dbReference>
<evidence type="ECO:0000259" key="2">
    <source>
        <dbReference type="PROSITE" id="PS51434"/>
    </source>
</evidence>
<feature type="region of interest" description="Disordered" evidence="1">
    <location>
        <begin position="464"/>
        <end position="504"/>
    </location>
</feature>
<feature type="compositionally biased region" description="Low complexity" evidence="1">
    <location>
        <begin position="235"/>
        <end position="244"/>
    </location>
</feature>
<dbReference type="PANTHER" id="PTHR23198">
    <property type="entry name" value="NUCLEOPORIN"/>
    <property type="match status" value="1"/>
</dbReference>
<dbReference type="GO" id="GO:0017056">
    <property type="term" value="F:structural constituent of nuclear pore"/>
    <property type="evidence" value="ECO:0007669"/>
    <property type="project" value="InterPro"/>
</dbReference>
<feature type="compositionally biased region" description="Basic and acidic residues" evidence="1">
    <location>
        <begin position="470"/>
        <end position="490"/>
    </location>
</feature>
<dbReference type="GO" id="GO:0003723">
    <property type="term" value="F:RNA binding"/>
    <property type="evidence" value="ECO:0007669"/>
    <property type="project" value="TreeGrafter"/>
</dbReference>
<evidence type="ECO:0000313" key="3">
    <source>
        <dbReference type="EMBL" id="KAG7404318.1"/>
    </source>
</evidence>
<dbReference type="AlphaFoldDB" id="A0A8J5NHU7"/>